<accession>A0AA35D9L2</accession>
<organism evidence="1 2">
    <name type="scientific">Comamonas aquatica</name>
    <dbReference type="NCBI Taxonomy" id="225991"/>
    <lineage>
        <taxon>Bacteria</taxon>
        <taxon>Pseudomonadati</taxon>
        <taxon>Pseudomonadota</taxon>
        <taxon>Betaproteobacteria</taxon>
        <taxon>Burkholderiales</taxon>
        <taxon>Comamonadaceae</taxon>
        <taxon>Comamonas</taxon>
    </lineage>
</organism>
<evidence type="ECO:0008006" key="3">
    <source>
        <dbReference type="Google" id="ProtNLM"/>
    </source>
</evidence>
<dbReference type="Gene3D" id="3.20.20.450">
    <property type="entry name" value="EAL domain"/>
    <property type="match status" value="1"/>
</dbReference>
<dbReference type="AlphaFoldDB" id="A0AA35D9L2"/>
<dbReference type="InterPro" id="IPR035919">
    <property type="entry name" value="EAL_sf"/>
</dbReference>
<proteinExistence type="predicted"/>
<gene>
    <name evidence="1" type="ORF">GHA_02960</name>
</gene>
<sequence length="99" mass="10707">MAELCDETALAHVGVGLRRLDQSPKALWHLPSLPLRYVKLGGYFAEQSLSNPGVRHLLEAMISTAQDQGVRVYITDAVAPEAAAWLRIKGASLPVQSQG</sequence>
<protein>
    <recommendedName>
        <fullName evidence="3">EAL domain-containing protein</fullName>
    </recommendedName>
</protein>
<dbReference type="EMBL" id="CAHPSC010000051">
    <property type="protein sequence ID" value="CAB5703366.1"/>
    <property type="molecule type" value="Genomic_DNA"/>
</dbReference>
<dbReference type="Proteomes" id="UP000834458">
    <property type="component" value="Unassembled WGS sequence"/>
</dbReference>
<name>A0AA35D9L2_9BURK</name>
<evidence type="ECO:0000313" key="1">
    <source>
        <dbReference type="EMBL" id="CAB5703366.1"/>
    </source>
</evidence>
<comment type="caution">
    <text evidence="1">The sequence shown here is derived from an EMBL/GenBank/DDBJ whole genome shotgun (WGS) entry which is preliminary data.</text>
</comment>
<dbReference type="SUPFAM" id="SSF141868">
    <property type="entry name" value="EAL domain-like"/>
    <property type="match status" value="1"/>
</dbReference>
<reference evidence="1" key="1">
    <citation type="submission" date="2020-05" db="EMBL/GenBank/DDBJ databases">
        <authorList>
            <person name="Delgado-Blas J."/>
        </authorList>
    </citation>
    <scope>NUCLEOTIDE SEQUENCE</scope>
    <source>
        <strain evidence="1">BB1454</strain>
    </source>
</reference>
<evidence type="ECO:0000313" key="2">
    <source>
        <dbReference type="Proteomes" id="UP000834458"/>
    </source>
</evidence>
<dbReference type="RefSeq" id="WP_234687585.1">
    <property type="nucleotide sequence ID" value="NZ_CAHPRW010000053.1"/>
</dbReference>